<keyword evidence="3" id="KW-1185">Reference proteome</keyword>
<dbReference type="AlphaFoldDB" id="A0A7W5CAN5"/>
<accession>A0A7W5CAN5</accession>
<keyword evidence="1" id="KW-1133">Transmembrane helix</keyword>
<dbReference type="RefSeq" id="WP_183567394.1">
    <property type="nucleotide sequence ID" value="NZ_CBCSLB010000016.1"/>
</dbReference>
<proteinExistence type="predicted"/>
<keyword evidence="1" id="KW-0812">Transmembrane</keyword>
<keyword evidence="1" id="KW-0472">Membrane</keyword>
<dbReference type="EMBL" id="JACHXW010000015">
    <property type="protein sequence ID" value="MBB3154263.1"/>
    <property type="molecule type" value="Genomic_DNA"/>
</dbReference>
<feature type="transmembrane region" description="Helical" evidence="1">
    <location>
        <begin position="9"/>
        <end position="29"/>
    </location>
</feature>
<evidence type="ECO:0000256" key="1">
    <source>
        <dbReference type="SAM" id="Phobius"/>
    </source>
</evidence>
<evidence type="ECO:0000313" key="3">
    <source>
        <dbReference type="Proteomes" id="UP000518605"/>
    </source>
</evidence>
<dbReference type="Proteomes" id="UP000518605">
    <property type="component" value="Unassembled WGS sequence"/>
</dbReference>
<name>A0A7W5CAN5_9BACL</name>
<organism evidence="2 3">
    <name type="scientific">Paenibacillus endophyticus</name>
    <dbReference type="NCBI Taxonomy" id="1294268"/>
    <lineage>
        <taxon>Bacteria</taxon>
        <taxon>Bacillati</taxon>
        <taxon>Bacillota</taxon>
        <taxon>Bacilli</taxon>
        <taxon>Bacillales</taxon>
        <taxon>Paenibacillaceae</taxon>
        <taxon>Paenibacillus</taxon>
    </lineage>
</organism>
<protein>
    <submittedName>
        <fullName evidence="2">Uncharacterized protein</fullName>
    </submittedName>
</protein>
<gene>
    <name evidence="2" type="ORF">FHS16_004345</name>
</gene>
<reference evidence="2 3" key="1">
    <citation type="submission" date="2020-08" db="EMBL/GenBank/DDBJ databases">
        <title>Genomic Encyclopedia of Type Strains, Phase III (KMG-III): the genomes of soil and plant-associated and newly described type strains.</title>
        <authorList>
            <person name="Whitman W."/>
        </authorList>
    </citation>
    <scope>NUCLEOTIDE SEQUENCE [LARGE SCALE GENOMIC DNA]</scope>
    <source>
        <strain evidence="2 3">CECT 8234</strain>
    </source>
</reference>
<evidence type="ECO:0000313" key="2">
    <source>
        <dbReference type="EMBL" id="MBB3154263.1"/>
    </source>
</evidence>
<comment type="caution">
    <text evidence="2">The sequence shown here is derived from an EMBL/GenBank/DDBJ whole genome shotgun (WGS) entry which is preliminary data.</text>
</comment>
<sequence>MILRRPWKVAVFGIIGVVVLIVIFAAAFINNIGFHNIKLMYTLGTTDKQIVLMDEKGNYLAEDRSIGLLLQERMSSKGWTYVRQEGANFFFEKGNESTIVTVQQWNHNYVIYHVKDNVVNIAD</sequence>